<reference evidence="3" key="4">
    <citation type="journal article" date="2015" name="G3 (Bethesda)">
        <title>Genome sequences of three phytopathogenic species of the Magnaporthaceae family of fungi.</title>
        <authorList>
            <person name="Okagaki L.H."/>
            <person name="Nunes C.C."/>
            <person name="Sailsbery J."/>
            <person name="Clay B."/>
            <person name="Brown D."/>
            <person name="John T."/>
            <person name="Oh Y."/>
            <person name="Young N."/>
            <person name="Fitzgerald M."/>
            <person name="Haas B.J."/>
            <person name="Zeng Q."/>
            <person name="Young S."/>
            <person name="Adiconis X."/>
            <person name="Fan L."/>
            <person name="Levin J.Z."/>
            <person name="Mitchell T.K."/>
            <person name="Okubara P.A."/>
            <person name="Farman M.L."/>
            <person name="Kohn L.M."/>
            <person name="Birren B."/>
            <person name="Ma L.-J."/>
            <person name="Dean R.A."/>
        </authorList>
    </citation>
    <scope>NUCLEOTIDE SEQUENCE</scope>
    <source>
        <strain evidence="3">R3-111a-1</strain>
    </source>
</reference>
<evidence type="ECO:0000313" key="3">
    <source>
        <dbReference type="EnsemblFungi" id="EJT74238"/>
    </source>
</evidence>
<protein>
    <submittedName>
        <fullName evidence="2 3">Uncharacterized protein</fullName>
    </submittedName>
</protein>
<evidence type="ECO:0000313" key="2">
    <source>
        <dbReference type="EMBL" id="EJT74238.1"/>
    </source>
</evidence>
<dbReference type="RefSeq" id="XP_009224182.1">
    <property type="nucleotide sequence ID" value="XM_009225918.1"/>
</dbReference>
<evidence type="ECO:0000313" key="4">
    <source>
        <dbReference type="Proteomes" id="UP000006039"/>
    </source>
</evidence>
<gene>
    <name evidence="3" type="primary">20348539</name>
    <name evidence="2" type="ORF">GGTG_08081</name>
</gene>
<dbReference type="EnsemblFungi" id="EJT74238">
    <property type="protein sequence ID" value="EJT74238"/>
    <property type="gene ID" value="GGTG_08081"/>
</dbReference>
<evidence type="ECO:0000256" key="1">
    <source>
        <dbReference type="SAM" id="MobiDB-lite"/>
    </source>
</evidence>
<organism evidence="2">
    <name type="scientific">Gaeumannomyces tritici (strain R3-111a-1)</name>
    <name type="common">Wheat and barley take-all root rot fungus</name>
    <name type="synonym">Gaeumannomyces graminis var. tritici</name>
    <dbReference type="NCBI Taxonomy" id="644352"/>
    <lineage>
        <taxon>Eukaryota</taxon>
        <taxon>Fungi</taxon>
        <taxon>Dikarya</taxon>
        <taxon>Ascomycota</taxon>
        <taxon>Pezizomycotina</taxon>
        <taxon>Sordariomycetes</taxon>
        <taxon>Sordariomycetidae</taxon>
        <taxon>Magnaporthales</taxon>
        <taxon>Magnaporthaceae</taxon>
        <taxon>Gaeumannomyces</taxon>
    </lineage>
</organism>
<reference evidence="2" key="2">
    <citation type="submission" date="2010-07" db="EMBL/GenBank/DDBJ databases">
        <authorList>
            <consortium name="The Broad Institute Genome Sequencing Platform"/>
            <consortium name="Broad Institute Genome Sequencing Center for Infectious Disease"/>
            <person name="Ma L.-J."/>
            <person name="Dead R."/>
            <person name="Young S."/>
            <person name="Zeng Q."/>
            <person name="Koehrsen M."/>
            <person name="Alvarado L."/>
            <person name="Berlin A."/>
            <person name="Chapman S.B."/>
            <person name="Chen Z."/>
            <person name="Freedman E."/>
            <person name="Gellesch M."/>
            <person name="Goldberg J."/>
            <person name="Griggs A."/>
            <person name="Gujja S."/>
            <person name="Heilman E.R."/>
            <person name="Heiman D."/>
            <person name="Hepburn T."/>
            <person name="Howarth C."/>
            <person name="Jen D."/>
            <person name="Larson L."/>
            <person name="Mehta T."/>
            <person name="Neiman D."/>
            <person name="Pearson M."/>
            <person name="Roberts A."/>
            <person name="Saif S."/>
            <person name="Shea T."/>
            <person name="Shenoy N."/>
            <person name="Sisk P."/>
            <person name="Stolte C."/>
            <person name="Sykes S."/>
            <person name="Walk T."/>
            <person name="White J."/>
            <person name="Yandava C."/>
            <person name="Haas B."/>
            <person name="Nusbaum C."/>
            <person name="Birren B."/>
        </authorList>
    </citation>
    <scope>NUCLEOTIDE SEQUENCE</scope>
    <source>
        <strain evidence="2">R3-111a-1</strain>
    </source>
</reference>
<keyword evidence="4" id="KW-1185">Reference proteome</keyword>
<reference evidence="2" key="3">
    <citation type="submission" date="2010-09" db="EMBL/GenBank/DDBJ databases">
        <title>Annotation of Gaeumannomyces graminis var. tritici R3-111a-1.</title>
        <authorList>
            <consortium name="The Broad Institute Genome Sequencing Platform"/>
            <person name="Ma L.-J."/>
            <person name="Dead R."/>
            <person name="Young S.K."/>
            <person name="Zeng Q."/>
            <person name="Gargeya S."/>
            <person name="Fitzgerald M."/>
            <person name="Haas B."/>
            <person name="Abouelleil A."/>
            <person name="Alvarado L."/>
            <person name="Arachchi H.M."/>
            <person name="Berlin A."/>
            <person name="Brown A."/>
            <person name="Chapman S.B."/>
            <person name="Chen Z."/>
            <person name="Dunbar C."/>
            <person name="Freedman E."/>
            <person name="Gearin G."/>
            <person name="Gellesch M."/>
            <person name="Goldberg J."/>
            <person name="Griggs A."/>
            <person name="Gujja S."/>
            <person name="Heiman D."/>
            <person name="Howarth C."/>
            <person name="Larson L."/>
            <person name="Lui A."/>
            <person name="MacDonald P.J.P."/>
            <person name="Mehta T."/>
            <person name="Montmayeur A."/>
            <person name="Murphy C."/>
            <person name="Neiman D."/>
            <person name="Pearson M."/>
            <person name="Priest M."/>
            <person name="Roberts A."/>
            <person name="Saif S."/>
            <person name="Shea T."/>
            <person name="Shenoy N."/>
            <person name="Sisk P."/>
            <person name="Stolte C."/>
            <person name="Sykes S."/>
            <person name="Yandava C."/>
            <person name="Wortman J."/>
            <person name="Nusbaum C."/>
            <person name="Birren B."/>
        </authorList>
    </citation>
    <scope>NUCLEOTIDE SEQUENCE</scope>
    <source>
        <strain evidence="2">R3-111a-1</strain>
    </source>
</reference>
<dbReference type="VEuPathDB" id="FungiDB:GGTG_08081"/>
<reference evidence="4" key="1">
    <citation type="submission" date="2010-07" db="EMBL/GenBank/DDBJ databases">
        <title>The genome sequence of Gaeumannomyces graminis var. tritici strain R3-111a-1.</title>
        <authorList>
            <consortium name="The Broad Institute Genome Sequencing Platform"/>
            <person name="Ma L.-J."/>
            <person name="Dead R."/>
            <person name="Young S."/>
            <person name="Zeng Q."/>
            <person name="Koehrsen M."/>
            <person name="Alvarado L."/>
            <person name="Berlin A."/>
            <person name="Chapman S.B."/>
            <person name="Chen Z."/>
            <person name="Freedman E."/>
            <person name="Gellesch M."/>
            <person name="Goldberg J."/>
            <person name="Griggs A."/>
            <person name="Gujja S."/>
            <person name="Heilman E.R."/>
            <person name="Heiman D."/>
            <person name="Hepburn T."/>
            <person name="Howarth C."/>
            <person name="Jen D."/>
            <person name="Larson L."/>
            <person name="Mehta T."/>
            <person name="Neiman D."/>
            <person name="Pearson M."/>
            <person name="Roberts A."/>
            <person name="Saif S."/>
            <person name="Shea T."/>
            <person name="Shenoy N."/>
            <person name="Sisk P."/>
            <person name="Stolte C."/>
            <person name="Sykes S."/>
            <person name="Walk T."/>
            <person name="White J."/>
            <person name="Yandava C."/>
            <person name="Haas B."/>
            <person name="Nusbaum C."/>
            <person name="Birren B."/>
        </authorList>
    </citation>
    <scope>NUCLEOTIDE SEQUENCE [LARGE SCALE GENOMIC DNA]</scope>
    <source>
        <strain evidence="4">R3-111a-1</strain>
    </source>
</reference>
<accession>J3P3J5</accession>
<feature type="region of interest" description="Disordered" evidence="1">
    <location>
        <begin position="1"/>
        <end position="32"/>
    </location>
</feature>
<dbReference type="AlphaFoldDB" id="J3P3J5"/>
<reference evidence="3" key="5">
    <citation type="submission" date="2018-04" db="UniProtKB">
        <authorList>
            <consortium name="EnsemblFungi"/>
        </authorList>
    </citation>
    <scope>IDENTIFICATION</scope>
    <source>
        <strain evidence="3">R3-111a-1</strain>
    </source>
</reference>
<name>J3P3J5_GAET3</name>
<sequence length="56" mass="6156">MNRDGCLQQDREVVSDSRWPEREGGVSADRAEPAMRTTEMMHAVPGQPVAVEDEAG</sequence>
<dbReference type="HOGENOM" id="CLU_3014276_0_0_1"/>
<dbReference type="EMBL" id="GL385398">
    <property type="protein sequence ID" value="EJT74238.1"/>
    <property type="molecule type" value="Genomic_DNA"/>
</dbReference>
<dbReference type="GeneID" id="20348539"/>
<proteinExistence type="predicted"/>
<dbReference type="Proteomes" id="UP000006039">
    <property type="component" value="Unassembled WGS sequence"/>
</dbReference>